<organism evidence="3 4">
    <name type="scientific">Ralstonia condita</name>
    <dbReference type="NCBI Taxonomy" id="3058600"/>
    <lineage>
        <taxon>Bacteria</taxon>
        <taxon>Pseudomonadati</taxon>
        <taxon>Pseudomonadota</taxon>
        <taxon>Betaproteobacteria</taxon>
        <taxon>Burkholderiales</taxon>
        <taxon>Burkholderiaceae</taxon>
        <taxon>Ralstonia</taxon>
    </lineage>
</organism>
<feature type="region of interest" description="Disordered" evidence="1">
    <location>
        <begin position="37"/>
        <end position="75"/>
    </location>
</feature>
<reference evidence="3 4" key="1">
    <citation type="submission" date="2023-07" db="EMBL/GenBank/DDBJ databases">
        <authorList>
            <person name="Peeters C."/>
        </authorList>
    </citation>
    <scope>NUCLEOTIDE SEQUENCE [LARGE SCALE GENOMIC DNA]</scope>
    <source>
        <strain evidence="3 4">LMG 7141</strain>
    </source>
</reference>
<evidence type="ECO:0000259" key="2">
    <source>
        <dbReference type="Pfam" id="PF23843"/>
    </source>
</evidence>
<dbReference type="EMBL" id="CATYWO010000004">
    <property type="protein sequence ID" value="CAJ0793815.1"/>
    <property type="molecule type" value="Genomic_DNA"/>
</dbReference>
<dbReference type="RefSeq" id="WP_024973204.1">
    <property type="nucleotide sequence ID" value="NZ_CATYWO010000004.1"/>
</dbReference>
<proteinExistence type="predicted"/>
<evidence type="ECO:0000313" key="4">
    <source>
        <dbReference type="Proteomes" id="UP001189616"/>
    </source>
</evidence>
<dbReference type="InterPro" id="IPR055634">
    <property type="entry name" value="DUF7210"/>
</dbReference>
<dbReference type="Pfam" id="PF23843">
    <property type="entry name" value="DUF7210"/>
    <property type="match status" value="1"/>
</dbReference>
<accession>A0ABN9IV01</accession>
<sequence>MTSIVLTQPHTHAGQAHKAGERLDVDGSTADWLIANGIARHDRQRVPEPEPQPQGDGTPIEPIRPITTQRKEPKQ</sequence>
<comment type="caution">
    <text evidence="3">The sequence shown here is derived from an EMBL/GenBank/DDBJ whole genome shotgun (WGS) entry which is preliminary data.</text>
</comment>
<keyword evidence="4" id="KW-1185">Reference proteome</keyword>
<evidence type="ECO:0000256" key="1">
    <source>
        <dbReference type="SAM" id="MobiDB-lite"/>
    </source>
</evidence>
<feature type="compositionally biased region" description="Polar residues" evidence="1">
    <location>
        <begin position="1"/>
        <end position="10"/>
    </location>
</feature>
<feature type="domain" description="DUF7210" evidence="2">
    <location>
        <begin position="3"/>
        <end position="39"/>
    </location>
</feature>
<evidence type="ECO:0000313" key="3">
    <source>
        <dbReference type="EMBL" id="CAJ0793815.1"/>
    </source>
</evidence>
<gene>
    <name evidence="3" type="ORF">LMG7141_02850</name>
</gene>
<feature type="compositionally biased region" description="Basic and acidic residues" evidence="1">
    <location>
        <begin position="39"/>
        <end position="48"/>
    </location>
</feature>
<protein>
    <recommendedName>
        <fullName evidence="2">DUF7210 domain-containing protein</fullName>
    </recommendedName>
</protein>
<name>A0ABN9IV01_9RALS</name>
<feature type="region of interest" description="Disordered" evidence="1">
    <location>
        <begin position="1"/>
        <end position="20"/>
    </location>
</feature>
<dbReference type="Proteomes" id="UP001189616">
    <property type="component" value="Unassembled WGS sequence"/>
</dbReference>